<dbReference type="PANTHER" id="PTHR13345">
    <property type="entry name" value="MEDIATOR OF RNA POLYMERASE II TRANSCRIPTION SUBUNIT 10"/>
    <property type="match status" value="1"/>
</dbReference>
<evidence type="ECO:0000256" key="6">
    <source>
        <dbReference type="RuleBase" id="RU364146"/>
    </source>
</evidence>
<comment type="subunit">
    <text evidence="6">Component of the Mediator complex.</text>
</comment>
<dbReference type="GeneID" id="113704202"/>
<comment type="similarity">
    <text evidence="2 6">Belongs to the Mediator complex subunit 10 family.</text>
</comment>
<dbReference type="GO" id="GO:0045944">
    <property type="term" value="P:positive regulation of transcription by RNA polymerase II"/>
    <property type="evidence" value="ECO:0007669"/>
    <property type="project" value="TreeGrafter"/>
</dbReference>
<evidence type="ECO:0000256" key="3">
    <source>
        <dbReference type="ARBA" id="ARBA00023015"/>
    </source>
</evidence>
<gene>
    <name evidence="9" type="primary">LOC113704202</name>
    <name evidence="6" type="synonym">MED10</name>
</gene>
<keyword evidence="3 6" id="KW-0805">Transcription regulation</keyword>
<sequence>MESSQNTVVGTPPVSGGGNGMTISQSNDASPVESTAMNASTPNPIDDPKHNLTQVINSVQKTLGILHQLYLTVSSFNVASQLPLLQRLNNLVLELDNMSKLAEKCNIQVPMEVLNLIDDGKNPDEFTKDVINNCIAKNQITKGKTDAFKGLRRHLLEELEQAFPDEVEAYRDVRAGSAAELKRFAQAQSMLPNGDVKVKSEI</sequence>
<accession>A0A6P6TTI9</accession>
<name>A0A6P6TTI9_COFAR</name>
<evidence type="ECO:0000313" key="8">
    <source>
        <dbReference type="Proteomes" id="UP001652660"/>
    </source>
</evidence>
<dbReference type="OrthoDB" id="337270at2759"/>
<dbReference type="GO" id="GO:0016592">
    <property type="term" value="C:mediator complex"/>
    <property type="evidence" value="ECO:0007669"/>
    <property type="project" value="InterPro"/>
</dbReference>
<evidence type="ECO:0000256" key="2">
    <source>
        <dbReference type="ARBA" id="ARBA00005389"/>
    </source>
</evidence>
<dbReference type="PANTHER" id="PTHR13345:SF14">
    <property type="entry name" value="MEDIATOR OF RNA POLYMERASE II TRANSCRIPTION SUBUNIT 10A-RELATED"/>
    <property type="match status" value="1"/>
</dbReference>
<feature type="region of interest" description="Disordered" evidence="7">
    <location>
        <begin position="1"/>
        <end position="50"/>
    </location>
</feature>
<reference evidence="8" key="1">
    <citation type="journal article" date="2025" name="Foods">
        <title>Unveiling the Microbial Signatures of Arabica Coffee Cherries: Insights into Ripeness Specific Diversity, Functional Traits, and Implications for Quality and Safety.</title>
        <authorList>
            <consortium name="RefSeq"/>
            <person name="Tenea G.N."/>
            <person name="Cifuentes V."/>
            <person name="Reyes P."/>
            <person name="Cevallos-Vallejos M."/>
        </authorList>
    </citation>
    <scope>NUCLEOTIDE SEQUENCE [LARGE SCALE GENOMIC DNA]</scope>
</reference>
<dbReference type="GO" id="GO:0003712">
    <property type="term" value="F:transcription coregulator activity"/>
    <property type="evidence" value="ECO:0007669"/>
    <property type="project" value="InterPro"/>
</dbReference>
<dbReference type="Pfam" id="PF09748">
    <property type="entry name" value="Med10"/>
    <property type="match status" value="1"/>
</dbReference>
<comment type="function">
    <text evidence="6">Component of the Mediator complex, a coactivator involved in the regulated transcription of nearly all RNA polymerase II-dependent genes. Mediator functions as a bridge to convey information from gene-specific regulatory proteins to the basal RNA polymerase II transcription machinery. Mediator is recruited to promoters by direct interactions with regulatory proteins and serves as a scaffold for the assembly of a functional preinitiation complex with RNA polymerase II and the general transcription factors.</text>
</comment>
<evidence type="ECO:0000256" key="7">
    <source>
        <dbReference type="SAM" id="MobiDB-lite"/>
    </source>
</evidence>
<proteinExistence type="inferred from homology"/>
<keyword evidence="6" id="KW-0010">Activator</keyword>
<evidence type="ECO:0000313" key="9">
    <source>
        <dbReference type="RefSeq" id="XP_027081734.1"/>
    </source>
</evidence>
<dbReference type="Proteomes" id="UP001652660">
    <property type="component" value="Chromosome 8e"/>
</dbReference>
<keyword evidence="8" id="KW-1185">Reference proteome</keyword>
<protein>
    <recommendedName>
        <fullName evidence="6">Mediator of RNA polymerase II transcription subunit 10</fullName>
    </recommendedName>
    <alternativeName>
        <fullName evidence="6">Mediator complex subunit 10</fullName>
    </alternativeName>
</protein>
<comment type="subcellular location">
    <subcellularLocation>
        <location evidence="1 6">Nucleus</location>
    </subcellularLocation>
</comment>
<dbReference type="AlphaFoldDB" id="A0A6P6TTI9"/>
<keyword evidence="4 6" id="KW-0804">Transcription</keyword>
<feature type="compositionally biased region" description="Low complexity" evidence="7">
    <location>
        <begin position="1"/>
        <end position="14"/>
    </location>
</feature>
<evidence type="ECO:0000256" key="5">
    <source>
        <dbReference type="ARBA" id="ARBA00023242"/>
    </source>
</evidence>
<evidence type="ECO:0000256" key="4">
    <source>
        <dbReference type="ARBA" id="ARBA00023163"/>
    </source>
</evidence>
<dbReference type="RefSeq" id="XP_027081734.1">
    <property type="nucleotide sequence ID" value="XM_027225933.2"/>
</dbReference>
<keyword evidence="5 6" id="KW-0539">Nucleus</keyword>
<feature type="compositionally biased region" description="Polar residues" evidence="7">
    <location>
        <begin position="21"/>
        <end position="43"/>
    </location>
</feature>
<dbReference type="InterPro" id="IPR019145">
    <property type="entry name" value="Mediator_Med10"/>
</dbReference>
<reference evidence="9" key="2">
    <citation type="submission" date="2025-08" db="UniProtKB">
        <authorList>
            <consortium name="RefSeq"/>
        </authorList>
    </citation>
    <scope>IDENTIFICATION</scope>
    <source>
        <tissue evidence="9">Leaves</tissue>
    </source>
</reference>
<organism evidence="8 9">
    <name type="scientific">Coffea arabica</name>
    <name type="common">Arabian coffee</name>
    <dbReference type="NCBI Taxonomy" id="13443"/>
    <lineage>
        <taxon>Eukaryota</taxon>
        <taxon>Viridiplantae</taxon>
        <taxon>Streptophyta</taxon>
        <taxon>Embryophyta</taxon>
        <taxon>Tracheophyta</taxon>
        <taxon>Spermatophyta</taxon>
        <taxon>Magnoliopsida</taxon>
        <taxon>eudicotyledons</taxon>
        <taxon>Gunneridae</taxon>
        <taxon>Pentapetalae</taxon>
        <taxon>asterids</taxon>
        <taxon>lamiids</taxon>
        <taxon>Gentianales</taxon>
        <taxon>Rubiaceae</taxon>
        <taxon>Ixoroideae</taxon>
        <taxon>Gardenieae complex</taxon>
        <taxon>Bertiereae - Coffeeae clade</taxon>
        <taxon>Coffeeae</taxon>
        <taxon>Coffea</taxon>
    </lineage>
</organism>
<evidence type="ECO:0000256" key="1">
    <source>
        <dbReference type="ARBA" id="ARBA00004123"/>
    </source>
</evidence>